<keyword evidence="2" id="KW-1185">Reference proteome</keyword>
<protein>
    <submittedName>
        <fullName evidence="1">Uncharacterized protein</fullName>
    </submittedName>
</protein>
<accession>A0A4Y7J6H7</accession>
<proteinExistence type="predicted"/>
<reference evidence="1 2" key="1">
    <citation type="journal article" date="2018" name="Science">
        <title>The opium poppy genome and morphinan production.</title>
        <authorList>
            <person name="Guo L."/>
            <person name="Winzer T."/>
            <person name="Yang X."/>
            <person name="Li Y."/>
            <person name="Ning Z."/>
            <person name="He Z."/>
            <person name="Teodor R."/>
            <person name="Lu Y."/>
            <person name="Bowser T.A."/>
            <person name="Graham I.A."/>
            <person name="Ye K."/>
        </authorList>
    </citation>
    <scope>NUCLEOTIDE SEQUENCE [LARGE SCALE GENOMIC DNA]</scope>
    <source>
        <strain evidence="2">cv. HN1</strain>
        <tissue evidence="1">Leaves</tissue>
    </source>
</reference>
<dbReference type="EMBL" id="CM010717">
    <property type="protein sequence ID" value="RZC56427.1"/>
    <property type="molecule type" value="Genomic_DNA"/>
</dbReference>
<gene>
    <name evidence="1" type="ORF">C5167_015282</name>
</gene>
<evidence type="ECO:0000313" key="1">
    <source>
        <dbReference type="EMBL" id="RZC56427.1"/>
    </source>
</evidence>
<dbReference type="AlphaFoldDB" id="A0A4Y7J6H7"/>
<sequence length="89" mass="10475">MKMVRRIAPHMHKLRKSLMKAFASDSLFEIKNLAFGCNCKYAISQLIVKVVARRFLIVQIFREYCGGKMEVELFVPQLQGDFSQRYIRM</sequence>
<dbReference type="Proteomes" id="UP000316621">
    <property type="component" value="Chromosome 3"/>
</dbReference>
<organism evidence="1 2">
    <name type="scientific">Papaver somniferum</name>
    <name type="common">Opium poppy</name>
    <dbReference type="NCBI Taxonomy" id="3469"/>
    <lineage>
        <taxon>Eukaryota</taxon>
        <taxon>Viridiplantae</taxon>
        <taxon>Streptophyta</taxon>
        <taxon>Embryophyta</taxon>
        <taxon>Tracheophyta</taxon>
        <taxon>Spermatophyta</taxon>
        <taxon>Magnoliopsida</taxon>
        <taxon>Ranunculales</taxon>
        <taxon>Papaveraceae</taxon>
        <taxon>Papaveroideae</taxon>
        <taxon>Papaver</taxon>
    </lineage>
</organism>
<dbReference type="Gramene" id="RZC56427">
    <property type="protein sequence ID" value="RZC56427"/>
    <property type="gene ID" value="C5167_015282"/>
</dbReference>
<evidence type="ECO:0000313" key="2">
    <source>
        <dbReference type="Proteomes" id="UP000316621"/>
    </source>
</evidence>
<name>A0A4Y7J6H7_PAPSO</name>